<accession>E9HT20</accession>
<dbReference type="KEGG" id="dpx:DAPPUDRAFT_333517"/>
<proteinExistence type="predicted"/>
<dbReference type="EMBL" id="GL732763">
    <property type="protein sequence ID" value="EFX65111.1"/>
    <property type="molecule type" value="Genomic_DNA"/>
</dbReference>
<dbReference type="PhylomeDB" id="E9HT20"/>
<reference evidence="1 2" key="1">
    <citation type="journal article" date="2011" name="Science">
        <title>The ecoresponsive genome of Daphnia pulex.</title>
        <authorList>
            <person name="Colbourne J.K."/>
            <person name="Pfrender M.E."/>
            <person name="Gilbert D."/>
            <person name="Thomas W.K."/>
            <person name="Tucker A."/>
            <person name="Oakley T.H."/>
            <person name="Tokishita S."/>
            <person name="Aerts A."/>
            <person name="Arnold G.J."/>
            <person name="Basu M.K."/>
            <person name="Bauer D.J."/>
            <person name="Caceres C.E."/>
            <person name="Carmel L."/>
            <person name="Casola C."/>
            <person name="Choi J.H."/>
            <person name="Detter J.C."/>
            <person name="Dong Q."/>
            <person name="Dusheyko S."/>
            <person name="Eads B.D."/>
            <person name="Frohlich T."/>
            <person name="Geiler-Samerotte K.A."/>
            <person name="Gerlach D."/>
            <person name="Hatcher P."/>
            <person name="Jogdeo S."/>
            <person name="Krijgsveld J."/>
            <person name="Kriventseva E.V."/>
            <person name="Kultz D."/>
            <person name="Laforsch C."/>
            <person name="Lindquist E."/>
            <person name="Lopez J."/>
            <person name="Manak J.R."/>
            <person name="Muller J."/>
            <person name="Pangilinan J."/>
            <person name="Patwardhan R.P."/>
            <person name="Pitluck S."/>
            <person name="Pritham E.J."/>
            <person name="Rechtsteiner A."/>
            <person name="Rho M."/>
            <person name="Rogozin I.B."/>
            <person name="Sakarya O."/>
            <person name="Salamov A."/>
            <person name="Schaack S."/>
            <person name="Shapiro H."/>
            <person name="Shiga Y."/>
            <person name="Skalitzky C."/>
            <person name="Smith Z."/>
            <person name="Souvorov A."/>
            <person name="Sung W."/>
            <person name="Tang Z."/>
            <person name="Tsuchiya D."/>
            <person name="Tu H."/>
            <person name="Vos H."/>
            <person name="Wang M."/>
            <person name="Wolf Y.I."/>
            <person name="Yamagata H."/>
            <person name="Yamada T."/>
            <person name="Ye Y."/>
            <person name="Shaw J.R."/>
            <person name="Andrews J."/>
            <person name="Crease T.J."/>
            <person name="Tang H."/>
            <person name="Lucas S.M."/>
            <person name="Robertson H.M."/>
            <person name="Bork P."/>
            <person name="Koonin E.V."/>
            <person name="Zdobnov E.M."/>
            <person name="Grigoriev I.V."/>
            <person name="Lynch M."/>
            <person name="Boore J.L."/>
        </authorList>
    </citation>
    <scope>NUCLEOTIDE SEQUENCE [LARGE SCALE GENOMIC DNA]</scope>
</reference>
<sequence>MVNNKKCGENAMQAGATTLSFTASPVGEGKWYATREYHALNCLVEEITLRQDTTEGPIESPFGMLNATQTDHQITYNHNTIVWGDLTMTDSGTTSLLHGQAYLELTHWDGTYQPQSPSG</sequence>
<dbReference type="InParanoid" id="E9HT20"/>
<dbReference type="AlphaFoldDB" id="E9HT20"/>
<name>E9HT20_DAPPU</name>
<dbReference type="HOGENOM" id="CLU_2063798_0_0_1"/>
<organism evidence="1 2">
    <name type="scientific">Daphnia pulex</name>
    <name type="common">Water flea</name>
    <dbReference type="NCBI Taxonomy" id="6669"/>
    <lineage>
        <taxon>Eukaryota</taxon>
        <taxon>Metazoa</taxon>
        <taxon>Ecdysozoa</taxon>
        <taxon>Arthropoda</taxon>
        <taxon>Crustacea</taxon>
        <taxon>Branchiopoda</taxon>
        <taxon>Diplostraca</taxon>
        <taxon>Cladocera</taxon>
        <taxon>Anomopoda</taxon>
        <taxon>Daphniidae</taxon>
        <taxon>Daphnia</taxon>
    </lineage>
</organism>
<evidence type="ECO:0000313" key="1">
    <source>
        <dbReference type="EMBL" id="EFX65111.1"/>
    </source>
</evidence>
<gene>
    <name evidence="1" type="ORF">DAPPUDRAFT_333517</name>
</gene>
<protein>
    <submittedName>
        <fullName evidence="1">Uncharacterized protein</fullName>
    </submittedName>
</protein>
<evidence type="ECO:0000313" key="2">
    <source>
        <dbReference type="Proteomes" id="UP000000305"/>
    </source>
</evidence>
<dbReference type="Proteomes" id="UP000000305">
    <property type="component" value="Unassembled WGS sequence"/>
</dbReference>
<keyword evidence="2" id="KW-1185">Reference proteome</keyword>